<dbReference type="InterPro" id="IPR022644">
    <property type="entry name" value="De-COase2_N"/>
</dbReference>
<reference evidence="2" key="1">
    <citation type="submission" date="2016-03" db="EMBL/GenBank/DDBJ databases">
        <authorList>
            <person name="Ploux O."/>
        </authorList>
    </citation>
    <scope>NUCLEOTIDE SEQUENCE</scope>
    <source>
        <strain evidence="2">UC10</strain>
    </source>
</reference>
<accession>A0A1Y5PAL5</accession>
<proteinExistence type="predicted"/>
<name>A0A1Y5PAL5_9MYCO</name>
<dbReference type="EMBL" id="FLQS01000007">
    <property type="protein sequence ID" value="SBS72948.1"/>
    <property type="molecule type" value="Genomic_DNA"/>
</dbReference>
<feature type="domain" description="Orn/DAP/Arg decarboxylase 2 N-terminal" evidence="1">
    <location>
        <begin position="5"/>
        <end position="106"/>
    </location>
</feature>
<dbReference type="AlphaFoldDB" id="A0A1Y5PAL5"/>
<dbReference type="SUPFAM" id="SSF51419">
    <property type="entry name" value="PLP-binding barrel"/>
    <property type="match status" value="1"/>
</dbReference>
<evidence type="ECO:0000313" key="2">
    <source>
        <dbReference type="EMBL" id="SBS72948.1"/>
    </source>
</evidence>
<evidence type="ECO:0000259" key="1">
    <source>
        <dbReference type="Pfam" id="PF02784"/>
    </source>
</evidence>
<protein>
    <submittedName>
        <fullName evidence="2">Orn/DAP/Arg decarboxylase 2</fullName>
    </submittedName>
</protein>
<gene>
    <name evidence="2" type="ORF">MHPYR_150071</name>
</gene>
<dbReference type="InterPro" id="IPR029066">
    <property type="entry name" value="PLP-binding_barrel"/>
</dbReference>
<organism evidence="2">
    <name type="scientific">uncultured Mycobacterium sp</name>
    <dbReference type="NCBI Taxonomy" id="171292"/>
    <lineage>
        <taxon>Bacteria</taxon>
        <taxon>Bacillati</taxon>
        <taxon>Actinomycetota</taxon>
        <taxon>Actinomycetes</taxon>
        <taxon>Mycobacteriales</taxon>
        <taxon>Mycobacteriaceae</taxon>
        <taxon>Mycobacterium</taxon>
        <taxon>environmental samples</taxon>
    </lineage>
</organism>
<dbReference type="Pfam" id="PF02784">
    <property type="entry name" value="Orn_Arg_deC_N"/>
    <property type="match status" value="1"/>
</dbReference>
<sequence>MIGYRDSCAPVEVSFPAATLGDARVARWLREHRLAVDVRTLAELHSAISVGIHPLLMTVHADQLDTGDIRRVSAAGVGRVVLSHPEQITPLRNKHTQNVLLRMTNAVTNYSDVAVDAVIGCRSTTLIGLLCELDGAADEVGCPAAIGNMIAQMDHIRRRHNIVLTRLILGVGDAAPAAAGSVARRDLAEEIDESVDDACATLRFPRPTIVMAA</sequence>
<dbReference type="Gene3D" id="3.20.20.10">
    <property type="entry name" value="Alanine racemase"/>
    <property type="match status" value="1"/>
</dbReference>
<dbReference type="GO" id="GO:0003824">
    <property type="term" value="F:catalytic activity"/>
    <property type="evidence" value="ECO:0007669"/>
    <property type="project" value="InterPro"/>
</dbReference>